<dbReference type="Proteomes" id="UP000283993">
    <property type="component" value="Unassembled WGS sequence"/>
</dbReference>
<evidence type="ECO:0000256" key="1">
    <source>
        <dbReference type="ARBA" id="ARBA00022723"/>
    </source>
</evidence>
<reference evidence="4 5" key="1">
    <citation type="submission" date="2013-10" db="EMBL/GenBank/DDBJ databases">
        <title>Salinisphaera orenii MK-B5 Genome Sequencing.</title>
        <authorList>
            <person name="Lai Q."/>
            <person name="Li C."/>
            <person name="Shao Z."/>
        </authorList>
    </citation>
    <scope>NUCLEOTIDE SEQUENCE [LARGE SCALE GENOMIC DNA]</scope>
    <source>
        <strain evidence="4 5">MK-B5</strain>
    </source>
</reference>
<protein>
    <recommendedName>
        <fullName evidence="3">Gamma-butyrobetaine hydroxylase-like N-terminal domain-containing protein</fullName>
    </recommendedName>
</protein>
<dbReference type="GO" id="GO:0046872">
    <property type="term" value="F:metal ion binding"/>
    <property type="evidence" value="ECO:0007669"/>
    <property type="project" value="UniProtKB-KW"/>
</dbReference>
<dbReference type="RefSeq" id="WP_123632086.1">
    <property type="nucleotide sequence ID" value="NZ_AYKH01000042.1"/>
</dbReference>
<dbReference type="Pfam" id="PF06155">
    <property type="entry name" value="GBBH-like_N"/>
    <property type="match status" value="1"/>
</dbReference>
<proteinExistence type="predicted"/>
<dbReference type="InterPro" id="IPR010376">
    <property type="entry name" value="GBBH-like_N"/>
</dbReference>
<dbReference type="InterPro" id="IPR038492">
    <property type="entry name" value="GBBH-like_N_sf"/>
</dbReference>
<name>A0A423PFR5_9GAMM</name>
<accession>A0A423PFR5</accession>
<dbReference type="AlphaFoldDB" id="A0A423PFR5"/>
<evidence type="ECO:0000256" key="2">
    <source>
        <dbReference type="ARBA" id="ARBA00023004"/>
    </source>
</evidence>
<dbReference type="PANTHER" id="PTHR35303:SF5">
    <property type="entry name" value="OS02G0197800 PROTEIN"/>
    <property type="match status" value="1"/>
</dbReference>
<keyword evidence="2" id="KW-0408">Iron</keyword>
<organism evidence="4 5">
    <name type="scientific">Salinisphaera orenii MK-B5</name>
    <dbReference type="NCBI Taxonomy" id="856730"/>
    <lineage>
        <taxon>Bacteria</taxon>
        <taxon>Pseudomonadati</taxon>
        <taxon>Pseudomonadota</taxon>
        <taxon>Gammaproteobacteria</taxon>
        <taxon>Salinisphaerales</taxon>
        <taxon>Salinisphaeraceae</taxon>
        <taxon>Salinisphaera</taxon>
    </lineage>
</organism>
<dbReference type="Gene3D" id="3.30.2020.30">
    <property type="match status" value="1"/>
</dbReference>
<evidence type="ECO:0000313" key="5">
    <source>
        <dbReference type="Proteomes" id="UP000283993"/>
    </source>
</evidence>
<evidence type="ECO:0000313" key="4">
    <source>
        <dbReference type="EMBL" id="ROO24432.1"/>
    </source>
</evidence>
<gene>
    <name evidence="4" type="ORF">SAOR_14645</name>
</gene>
<keyword evidence="1" id="KW-0479">Metal-binding</keyword>
<dbReference type="EMBL" id="AYKH01000042">
    <property type="protein sequence ID" value="ROO24432.1"/>
    <property type="molecule type" value="Genomic_DNA"/>
</dbReference>
<feature type="domain" description="Gamma-butyrobetaine hydroxylase-like N-terminal" evidence="3">
    <location>
        <begin position="7"/>
        <end position="90"/>
    </location>
</feature>
<sequence length="119" mass="13659">MDAPTDITLHQKSRVLEVEYPDGARYELPLEYLRVYSPSAEVRGHGGPMELVTGKRDVGVDKIEPVGNYAIQLHFDDGHNTGIFSWEELRELGDNYEANWKEYLARLEQAEASRDQTRH</sequence>
<evidence type="ECO:0000259" key="3">
    <source>
        <dbReference type="Pfam" id="PF06155"/>
    </source>
</evidence>
<keyword evidence="5" id="KW-1185">Reference proteome</keyword>
<dbReference type="PANTHER" id="PTHR35303">
    <property type="entry name" value="OS02G0197800 PROTEIN"/>
    <property type="match status" value="1"/>
</dbReference>
<comment type="caution">
    <text evidence="4">The sequence shown here is derived from an EMBL/GenBank/DDBJ whole genome shotgun (WGS) entry which is preliminary data.</text>
</comment>